<feature type="region of interest" description="Disordered" evidence="5">
    <location>
        <begin position="1"/>
        <end position="22"/>
    </location>
</feature>
<dbReference type="PANTHER" id="PTHR13844">
    <property type="entry name" value="SWI/SNF-RELATED MATRIX-ASSOCIATED ACTIN-DEPENDENT REGULATOR OF CHROMATIN SUBFAMILY D"/>
    <property type="match status" value="1"/>
</dbReference>
<proteinExistence type="predicted"/>
<evidence type="ECO:0000256" key="2">
    <source>
        <dbReference type="ARBA" id="ARBA00023015"/>
    </source>
</evidence>
<keyword evidence="2" id="KW-0805">Transcription regulation</keyword>
<dbReference type="SMART" id="SM00151">
    <property type="entry name" value="SWIB"/>
    <property type="match status" value="2"/>
</dbReference>
<keyword evidence="8" id="KW-1185">Reference proteome</keyword>
<feature type="region of interest" description="Disordered" evidence="5">
    <location>
        <begin position="95"/>
        <end position="128"/>
    </location>
</feature>
<comment type="subcellular location">
    <subcellularLocation>
        <location evidence="1">Nucleus</location>
    </subcellularLocation>
</comment>
<dbReference type="GO" id="GO:0001181">
    <property type="term" value="F:RNA polymerase I general transcription initiation factor activity"/>
    <property type="evidence" value="ECO:0007669"/>
    <property type="project" value="UniProtKB-ARBA"/>
</dbReference>
<dbReference type="FunFam" id="1.10.245.10:FF:000004">
    <property type="entry name" value="Upstream activation factor subunit"/>
    <property type="match status" value="1"/>
</dbReference>
<feature type="domain" description="DM2" evidence="6">
    <location>
        <begin position="15"/>
        <end position="92"/>
    </location>
</feature>
<evidence type="ECO:0000256" key="4">
    <source>
        <dbReference type="ARBA" id="ARBA00023242"/>
    </source>
</evidence>
<evidence type="ECO:0000313" key="8">
    <source>
        <dbReference type="Proteomes" id="UP000554482"/>
    </source>
</evidence>
<dbReference type="CDD" id="cd10567">
    <property type="entry name" value="SWIB-MDM2_like"/>
    <property type="match status" value="2"/>
</dbReference>
<name>A0A7J6WQR0_THATH</name>
<dbReference type="AlphaFoldDB" id="A0A7J6WQR0"/>
<feature type="non-terminal residue" evidence="7">
    <location>
        <position position="1"/>
    </location>
</feature>
<evidence type="ECO:0000256" key="1">
    <source>
        <dbReference type="ARBA" id="ARBA00004123"/>
    </source>
</evidence>
<dbReference type="Gene3D" id="1.10.245.10">
    <property type="entry name" value="SWIB/MDM2 domain"/>
    <property type="match status" value="2"/>
</dbReference>
<evidence type="ECO:0000256" key="5">
    <source>
        <dbReference type="SAM" id="MobiDB-lite"/>
    </source>
</evidence>
<gene>
    <name evidence="7" type="ORF">FRX31_010717</name>
</gene>
<dbReference type="EMBL" id="JABWDY010011559">
    <property type="protein sequence ID" value="KAF5199696.1"/>
    <property type="molecule type" value="Genomic_DNA"/>
</dbReference>
<sequence length="215" mass="24570">SKKRSKEVKTGGGGGFGKVSNLSPELQKVVGVPELPRTQVVRKLWAYIKEKNLQDPSNKKNIRCDESLRSIFRVDTINMFQMNKALSKHIWPMDRENAGPAVSTPRARKRKKEKLEDANDAQPKEKRHSGFLAPLPISEAMVKFIGTGERILPRSAVVKRIWDYIKENNLQDPSDKKTVICDDKLKELFEVDSFVGFTVPKLLKTHFIKELKEEQ</sequence>
<evidence type="ECO:0000313" key="7">
    <source>
        <dbReference type="EMBL" id="KAF5199696.1"/>
    </source>
</evidence>
<evidence type="ECO:0000256" key="3">
    <source>
        <dbReference type="ARBA" id="ARBA00023163"/>
    </source>
</evidence>
<dbReference type="GO" id="GO:0000500">
    <property type="term" value="C:RNA polymerase I upstream activating factor complex"/>
    <property type="evidence" value="ECO:0007669"/>
    <property type="project" value="UniProtKB-ARBA"/>
</dbReference>
<dbReference type="InterPro" id="IPR003121">
    <property type="entry name" value="SWIB_MDM2_domain"/>
</dbReference>
<dbReference type="Pfam" id="PF02201">
    <property type="entry name" value="SWIB"/>
    <property type="match status" value="2"/>
</dbReference>
<evidence type="ECO:0000259" key="6">
    <source>
        <dbReference type="PROSITE" id="PS51925"/>
    </source>
</evidence>
<reference evidence="7 8" key="1">
    <citation type="submission" date="2020-06" db="EMBL/GenBank/DDBJ databases">
        <title>Transcriptomic and genomic resources for Thalictrum thalictroides and T. hernandezii: Facilitating candidate gene discovery in an emerging model plant lineage.</title>
        <authorList>
            <person name="Arias T."/>
            <person name="Riano-Pachon D.M."/>
            <person name="Di Stilio V.S."/>
        </authorList>
    </citation>
    <scope>NUCLEOTIDE SEQUENCE [LARGE SCALE GENOMIC DNA]</scope>
    <source>
        <strain evidence="8">cv. WT478/WT964</strain>
        <tissue evidence="7">Leaves</tissue>
    </source>
</reference>
<protein>
    <submittedName>
        <fullName evidence="7">Upstream activation factor subunit spp27</fullName>
    </submittedName>
</protein>
<dbReference type="InterPro" id="IPR019835">
    <property type="entry name" value="SWIB_domain"/>
</dbReference>
<accession>A0A7J6WQR0</accession>
<dbReference type="OrthoDB" id="10251073at2759"/>
<dbReference type="InterPro" id="IPR036885">
    <property type="entry name" value="SWIB_MDM2_dom_sf"/>
</dbReference>
<feature type="domain" description="DM2" evidence="6">
    <location>
        <begin position="130"/>
        <end position="209"/>
    </location>
</feature>
<keyword evidence="3" id="KW-0804">Transcription</keyword>
<organism evidence="7 8">
    <name type="scientific">Thalictrum thalictroides</name>
    <name type="common">Rue-anemone</name>
    <name type="synonym">Anemone thalictroides</name>
    <dbReference type="NCBI Taxonomy" id="46969"/>
    <lineage>
        <taxon>Eukaryota</taxon>
        <taxon>Viridiplantae</taxon>
        <taxon>Streptophyta</taxon>
        <taxon>Embryophyta</taxon>
        <taxon>Tracheophyta</taxon>
        <taxon>Spermatophyta</taxon>
        <taxon>Magnoliopsida</taxon>
        <taxon>Ranunculales</taxon>
        <taxon>Ranunculaceae</taxon>
        <taxon>Thalictroideae</taxon>
        <taxon>Thalictrum</taxon>
    </lineage>
</organism>
<dbReference type="SUPFAM" id="SSF47592">
    <property type="entry name" value="SWIB/MDM2 domain"/>
    <property type="match status" value="2"/>
</dbReference>
<comment type="caution">
    <text evidence="7">The sequence shown here is derived from an EMBL/GenBank/DDBJ whole genome shotgun (WGS) entry which is preliminary data.</text>
</comment>
<dbReference type="Proteomes" id="UP000554482">
    <property type="component" value="Unassembled WGS sequence"/>
</dbReference>
<dbReference type="PROSITE" id="PS51925">
    <property type="entry name" value="SWIB_MDM2"/>
    <property type="match status" value="2"/>
</dbReference>
<keyword evidence="4" id="KW-0539">Nucleus</keyword>